<accession>A0A3B0YDF1</accession>
<gene>
    <name evidence="2" type="ORF">MNBD_GAMMA14-421</name>
</gene>
<dbReference type="Gene3D" id="3.40.30.10">
    <property type="entry name" value="Glutaredoxin"/>
    <property type="match status" value="1"/>
</dbReference>
<dbReference type="SUPFAM" id="SSF52833">
    <property type="entry name" value="Thioredoxin-like"/>
    <property type="match status" value="1"/>
</dbReference>
<evidence type="ECO:0000313" key="2">
    <source>
        <dbReference type="EMBL" id="VAW73637.1"/>
    </source>
</evidence>
<reference evidence="2" key="1">
    <citation type="submission" date="2018-06" db="EMBL/GenBank/DDBJ databases">
        <authorList>
            <person name="Zhirakovskaya E."/>
        </authorList>
    </citation>
    <scope>NUCLEOTIDE SEQUENCE</scope>
</reference>
<dbReference type="PROSITE" id="PS51352">
    <property type="entry name" value="THIOREDOXIN_2"/>
    <property type="match status" value="1"/>
</dbReference>
<sequence length="163" mass="18171">MTDKWCKWPAMAATFFLLVTAGAQAGVPLAQDLGEAGRRAEQFCAPVLLEFAAESCDYCILLEREILGPTLLDKNYDQRVVIRKILIDDGGMLRDFDNRSISAARIAGRYKVWVTPTVLFVDRNGKEIAERLVGFSSVDFYGGYLDAALDQSRQRLQALGRCD</sequence>
<name>A0A3B0YDF1_9ZZZZ</name>
<evidence type="ECO:0000259" key="1">
    <source>
        <dbReference type="PROSITE" id="PS51352"/>
    </source>
</evidence>
<dbReference type="Pfam" id="PF13098">
    <property type="entry name" value="Thioredoxin_2"/>
    <property type="match status" value="1"/>
</dbReference>
<dbReference type="AlphaFoldDB" id="A0A3B0YDF1"/>
<proteinExistence type="predicted"/>
<dbReference type="InterPro" id="IPR036249">
    <property type="entry name" value="Thioredoxin-like_sf"/>
</dbReference>
<dbReference type="EMBL" id="UOFM01000075">
    <property type="protein sequence ID" value="VAW73637.1"/>
    <property type="molecule type" value="Genomic_DNA"/>
</dbReference>
<protein>
    <recommendedName>
        <fullName evidence="1">Thioredoxin domain-containing protein</fullName>
    </recommendedName>
</protein>
<dbReference type="InterPro" id="IPR012336">
    <property type="entry name" value="Thioredoxin-like_fold"/>
</dbReference>
<dbReference type="InterPro" id="IPR013766">
    <property type="entry name" value="Thioredoxin_domain"/>
</dbReference>
<organism evidence="2">
    <name type="scientific">hydrothermal vent metagenome</name>
    <dbReference type="NCBI Taxonomy" id="652676"/>
    <lineage>
        <taxon>unclassified sequences</taxon>
        <taxon>metagenomes</taxon>
        <taxon>ecological metagenomes</taxon>
    </lineage>
</organism>
<feature type="domain" description="Thioredoxin" evidence="1">
    <location>
        <begin position="19"/>
        <end position="150"/>
    </location>
</feature>